<keyword evidence="3" id="KW-0804">Transcription</keyword>
<dbReference type="EMBL" id="QKRA01000006">
    <property type="protein sequence ID" value="RDL43778.1"/>
    <property type="molecule type" value="Genomic_DNA"/>
</dbReference>
<organism evidence="5 6">
    <name type="scientific">Marinomonas piezotolerans</name>
    <dbReference type="NCBI Taxonomy" id="2213058"/>
    <lineage>
        <taxon>Bacteria</taxon>
        <taxon>Pseudomonadati</taxon>
        <taxon>Pseudomonadota</taxon>
        <taxon>Gammaproteobacteria</taxon>
        <taxon>Oceanospirillales</taxon>
        <taxon>Oceanospirillaceae</taxon>
        <taxon>Marinomonas</taxon>
    </lineage>
</organism>
<dbReference type="InterPro" id="IPR011256">
    <property type="entry name" value="Reg_factor_effector_dom_sf"/>
</dbReference>
<dbReference type="Pfam" id="PF06445">
    <property type="entry name" value="GyrI-like"/>
    <property type="match status" value="1"/>
</dbReference>
<dbReference type="SMART" id="SM00871">
    <property type="entry name" value="AraC_E_bind"/>
    <property type="match status" value="1"/>
</dbReference>
<dbReference type="PANTHER" id="PTHR40055">
    <property type="entry name" value="TRANSCRIPTIONAL REGULATOR YGIV-RELATED"/>
    <property type="match status" value="1"/>
</dbReference>
<evidence type="ECO:0000256" key="3">
    <source>
        <dbReference type="ARBA" id="ARBA00023163"/>
    </source>
</evidence>
<comment type="caution">
    <text evidence="5">The sequence shown here is derived from an EMBL/GenBank/DDBJ whole genome shotgun (WGS) entry which is preliminary data.</text>
</comment>
<proteinExistence type="predicted"/>
<dbReference type="GO" id="GO:0003700">
    <property type="term" value="F:DNA-binding transcription factor activity"/>
    <property type="evidence" value="ECO:0007669"/>
    <property type="project" value="InterPro"/>
</dbReference>
<dbReference type="PANTHER" id="PTHR40055:SF1">
    <property type="entry name" value="TRANSCRIPTIONAL REGULATOR YGIV-RELATED"/>
    <property type="match status" value="1"/>
</dbReference>
<accession>A0A370U7R7</accession>
<dbReference type="InterPro" id="IPR050908">
    <property type="entry name" value="SmbC-like"/>
</dbReference>
<feature type="domain" description="HTH araC/xylS-type" evidence="4">
    <location>
        <begin position="20"/>
        <end position="118"/>
    </location>
</feature>
<dbReference type="SUPFAM" id="SSF46689">
    <property type="entry name" value="Homeodomain-like"/>
    <property type="match status" value="2"/>
</dbReference>
<keyword evidence="1" id="KW-0805">Transcription regulation</keyword>
<evidence type="ECO:0000313" key="6">
    <source>
        <dbReference type="Proteomes" id="UP000254326"/>
    </source>
</evidence>
<gene>
    <name evidence="5" type="ORF">DN730_13610</name>
</gene>
<dbReference type="Gene3D" id="3.20.80.10">
    <property type="entry name" value="Regulatory factor, effector binding domain"/>
    <property type="match status" value="1"/>
</dbReference>
<dbReference type="PROSITE" id="PS01124">
    <property type="entry name" value="HTH_ARAC_FAMILY_2"/>
    <property type="match status" value="1"/>
</dbReference>
<sequence length="300" mass="33952">MYKVKPVRESTAEHYQRRFQRLVEYIFQNLDSQLDLETLSQVACVSPYHLHRLYRCMFGETLADTVKRVRLHYAAQALLDSQGDIEKIGIKAGYSSVQAFSRAFRAAYGMPPAKFRQQGQQVSFSLPSVARDTLEQTLAAPYGVTIENRASAVVVGLSHHGNFMDIGQSFEQLYVQLIGQNIETEQAMMCGLYLHDPFSVPESELRSMAGIILSQEERAALTQPNNLACWQQPAGQYAVLRFKGPYQHLHKAYQWLFGDWLPQSGYLPANTPVMEVYLNNPRQVPASELLTDICLALEVQ</sequence>
<dbReference type="InterPro" id="IPR029442">
    <property type="entry name" value="GyrI-like"/>
</dbReference>
<dbReference type="InterPro" id="IPR018060">
    <property type="entry name" value="HTH_AraC"/>
</dbReference>
<dbReference type="Proteomes" id="UP000254326">
    <property type="component" value="Unassembled WGS sequence"/>
</dbReference>
<dbReference type="SUPFAM" id="SSF55136">
    <property type="entry name" value="Probable bacterial effector-binding domain"/>
    <property type="match status" value="1"/>
</dbReference>
<keyword evidence="6" id="KW-1185">Reference proteome</keyword>
<dbReference type="InterPro" id="IPR020449">
    <property type="entry name" value="Tscrpt_reg_AraC-type_HTH"/>
</dbReference>
<dbReference type="InterPro" id="IPR009057">
    <property type="entry name" value="Homeodomain-like_sf"/>
</dbReference>
<dbReference type="PRINTS" id="PR00032">
    <property type="entry name" value="HTHARAC"/>
</dbReference>
<evidence type="ECO:0000259" key="4">
    <source>
        <dbReference type="PROSITE" id="PS01124"/>
    </source>
</evidence>
<dbReference type="InterPro" id="IPR010499">
    <property type="entry name" value="AraC_E-bd"/>
</dbReference>
<dbReference type="PROSITE" id="PS00041">
    <property type="entry name" value="HTH_ARAC_FAMILY_1"/>
    <property type="match status" value="1"/>
</dbReference>
<dbReference type="Gene3D" id="1.10.10.60">
    <property type="entry name" value="Homeodomain-like"/>
    <property type="match status" value="2"/>
</dbReference>
<evidence type="ECO:0000313" key="5">
    <source>
        <dbReference type="EMBL" id="RDL43778.1"/>
    </source>
</evidence>
<evidence type="ECO:0000256" key="1">
    <source>
        <dbReference type="ARBA" id="ARBA00023015"/>
    </source>
</evidence>
<name>A0A370U7R7_9GAMM</name>
<dbReference type="InterPro" id="IPR018062">
    <property type="entry name" value="HTH_AraC-typ_CS"/>
</dbReference>
<dbReference type="SMART" id="SM00342">
    <property type="entry name" value="HTH_ARAC"/>
    <property type="match status" value="1"/>
</dbReference>
<reference evidence="5 6" key="1">
    <citation type="submission" date="2018-06" db="EMBL/GenBank/DDBJ databases">
        <title>Marinomonas sp. YLB-05 draft genome sequence.</title>
        <authorList>
            <person name="Yu L."/>
            <person name="Tang X."/>
        </authorList>
    </citation>
    <scope>NUCLEOTIDE SEQUENCE [LARGE SCALE GENOMIC DNA]</scope>
    <source>
        <strain evidence="5 6">YLB-05</strain>
    </source>
</reference>
<dbReference type="GO" id="GO:0043565">
    <property type="term" value="F:sequence-specific DNA binding"/>
    <property type="evidence" value="ECO:0007669"/>
    <property type="project" value="InterPro"/>
</dbReference>
<dbReference type="AlphaFoldDB" id="A0A370U7R7"/>
<protein>
    <submittedName>
        <fullName evidence="5">AraC family transcriptional regulator</fullName>
    </submittedName>
</protein>
<evidence type="ECO:0000256" key="2">
    <source>
        <dbReference type="ARBA" id="ARBA00023125"/>
    </source>
</evidence>
<keyword evidence="2" id="KW-0238">DNA-binding</keyword>
<dbReference type="Pfam" id="PF12833">
    <property type="entry name" value="HTH_18"/>
    <property type="match status" value="1"/>
</dbReference>